<evidence type="ECO:0000313" key="3">
    <source>
        <dbReference type="Proteomes" id="UP000030143"/>
    </source>
</evidence>
<evidence type="ECO:0000313" key="2">
    <source>
        <dbReference type="EMBL" id="KGO56984.1"/>
    </source>
</evidence>
<dbReference type="GeneID" id="27673035"/>
<protein>
    <submittedName>
        <fullName evidence="2">Uncharacterized protein</fullName>
    </submittedName>
</protein>
<comment type="caution">
    <text evidence="2">The sequence shown here is derived from an EMBL/GenBank/DDBJ whole genome shotgun (WGS) entry which is preliminary data.</text>
</comment>
<dbReference type="RefSeq" id="XP_016598672.1">
    <property type="nucleotide sequence ID" value="XM_016737616.1"/>
</dbReference>
<evidence type="ECO:0000256" key="1">
    <source>
        <dbReference type="SAM" id="MobiDB-lite"/>
    </source>
</evidence>
<gene>
    <name evidence="2" type="ORF">PEX2_003380</name>
</gene>
<name>A0A0A2IKA0_PENEN</name>
<feature type="compositionally biased region" description="Basic residues" evidence="1">
    <location>
        <begin position="21"/>
        <end position="39"/>
    </location>
</feature>
<dbReference type="VEuPathDB" id="FungiDB:PEXP_026120"/>
<sequence length="72" mass="8277">MEGYGWEREVGGKNASTAKLVARRQQKRKKQNPRSKTKCRNSSERTETLMPRGFKIHVRISKDGTIEANTDE</sequence>
<feature type="region of interest" description="Disordered" evidence="1">
    <location>
        <begin position="1"/>
        <end position="47"/>
    </location>
</feature>
<feature type="compositionally biased region" description="Basic and acidic residues" evidence="1">
    <location>
        <begin position="1"/>
        <end position="11"/>
    </location>
</feature>
<dbReference type="EMBL" id="JQFZ01000155">
    <property type="protein sequence ID" value="KGO56984.1"/>
    <property type="molecule type" value="Genomic_DNA"/>
</dbReference>
<dbReference type="AlphaFoldDB" id="A0A0A2IKA0"/>
<organism evidence="2 3">
    <name type="scientific">Penicillium expansum</name>
    <name type="common">Blue mold rot fungus</name>
    <dbReference type="NCBI Taxonomy" id="27334"/>
    <lineage>
        <taxon>Eukaryota</taxon>
        <taxon>Fungi</taxon>
        <taxon>Dikarya</taxon>
        <taxon>Ascomycota</taxon>
        <taxon>Pezizomycotina</taxon>
        <taxon>Eurotiomycetes</taxon>
        <taxon>Eurotiomycetidae</taxon>
        <taxon>Eurotiales</taxon>
        <taxon>Aspergillaceae</taxon>
        <taxon>Penicillium</taxon>
    </lineage>
</organism>
<keyword evidence="3" id="KW-1185">Reference proteome</keyword>
<dbReference type="Proteomes" id="UP000030143">
    <property type="component" value="Unassembled WGS sequence"/>
</dbReference>
<accession>A0A0A2IKA0</accession>
<dbReference type="HOGENOM" id="CLU_2722977_0_0_1"/>
<proteinExistence type="predicted"/>
<reference evidence="2 3" key="1">
    <citation type="journal article" date="2015" name="Mol. Plant Microbe Interact.">
        <title>Genome, transcriptome, and functional analyses of Penicillium expansum provide new insights into secondary metabolism and pathogenicity.</title>
        <authorList>
            <person name="Ballester A.R."/>
            <person name="Marcet-Houben M."/>
            <person name="Levin E."/>
            <person name="Sela N."/>
            <person name="Selma-Lazaro C."/>
            <person name="Carmona L."/>
            <person name="Wisniewski M."/>
            <person name="Droby S."/>
            <person name="Gonzalez-Candelas L."/>
            <person name="Gabaldon T."/>
        </authorList>
    </citation>
    <scope>NUCLEOTIDE SEQUENCE [LARGE SCALE GENOMIC DNA]</scope>
    <source>
        <strain evidence="2 3">MD-8</strain>
    </source>
</reference>